<name>F7ZKC1_ROSLO</name>
<dbReference type="OrthoDB" id="2489132at2"/>
<dbReference type="Proteomes" id="UP000001353">
    <property type="component" value="Chromosome"/>
</dbReference>
<dbReference type="InterPro" id="IPR004089">
    <property type="entry name" value="MCPsignal_dom"/>
</dbReference>
<keyword evidence="6" id="KW-1185">Reference proteome</keyword>
<dbReference type="GO" id="GO:0004888">
    <property type="term" value="F:transmembrane signaling receptor activity"/>
    <property type="evidence" value="ECO:0007669"/>
    <property type="project" value="TreeGrafter"/>
</dbReference>
<dbReference type="Pfam" id="PF00015">
    <property type="entry name" value="MCPsignal"/>
    <property type="match status" value="1"/>
</dbReference>
<dbReference type="Gene3D" id="1.10.287.950">
    <property type="entry name" value="Methyl-accepting chemotaxis protein"/>
    <property type="match status" value="1"/>
</dbReference>
<sequence length="465" mass="50128">MPVHERLSSQPDVDRLSSAAAALGYEIVDIAGFLDLVEAHAHAQTSGLKVITARARDMTTANADVREAVQSMAQQTEATVTDVVASAGMVRETGEKSRAVAGWVQQISHRTEEVADTLNAVKRNNQQIASIATQVNTLAINAKIEAARAGEAGRGFAVVAEAINELSRQTRGAAVQITSNVDTLTDWISTLGHEASNIAEQASDVLNATGATDAALGRVEASVSAADAQAKRISEQAQRVDAAISDFTPALAGIENAVKGTTSGVEETHVRVLNLIDTSEAIVQSTALLGQNTADAHFIHEVTRLAAQVAARMETALSRGEISMSRLFDRSYRPIPYTNPEQFLTESTGLMDQIMPDIQEPALEFDPKIVFCAAVDVNGYLPSHNKKFSQPQTNDPVWNTANCRNRQIFDDRVGLKAGRNTEPFLLQVYRRDMGGGAFKMMKDLSAPIFVQGRHWGGLRLAYSFD</sequence>
<dbReference type="AlphaFoldDB" id="F7ZKC1"/>
<dbReference type="InterPro" id="IPR051310">
    <property type="entry name" value="MCP_chemotaxis"/>
</dbReference>
<evidence type="ECO:0000313" key="6">
    <source>
        <dbReference type="Proteomes" id="UP000001353"/>
    </source>
</evidence>
<gene>
    <name evidence="5" type="ordered locus">RLO149_c019540</name>
</gene>
<evidence type="ECO:0000313" key="5">
    <source>
        <dbReference type="EMBL" id="AEI93940.1"/>
    </source>
</evidence>
<dbReference type="PANTHER" id="PTHR43531:SF11">
    <property type="entry name" value="METHYL-ACCEPTING CHEMOTAXIS PROTEIN 3"/>
    <property type="match status" value="1"/>
</dbReference>
<dbReference type="EMBL" id="CP002623">
    <property type="protein sequence ID" value="AEI93940.1"/>
    <property type="molecule type" value="Genomic_DNA"/>
</dbReference>
<proteinExistence type="inferred from homology"/>
<evidence type="ECO:0000256" key="2">
    <source>
        <dbReference type="ARBA" id="ARBA00029447"/>
    </source>
</evidence>
<protein>
    <submittedName>
        <fullName evidence="5">Methyl-accepting chemotaxis protein-like protein</fullName>
    </submittedName>
</protein>
<dbReference type="STRING" id="391595.RLO149_c019540"/>
<dbReference type="GO" id="GO:0005886">
    <property type="term" value="C:plasma membrane"/>
    <property type="evidence" value="ECO:0007669"/>
    <property type="project" value="TreeGrafter"/>
</dbReference>
<dbReference type="eggNOG" id="COG0840">
    <property type="taxonomic scope" value="Bacteria"/>
</dbReference>
<dbReference type="RefSeq" id="WP_013961868.1">
    <property type="nucleotide sequence ID" value="NC_015730.1"/>
</dbReference>
<reference evidence="5 6" key="1">
    <citation type="journal article" date="2011" name="BMC Genomics">
        <title>Comparative genome analysis and genome-guided physiological analysis of Roseobacter litoralis.</title>
        <authorList>
            <person name="Kalhoefer D."/>
            <person name="Thole S."/>
            <person name="Voget S."/>
            <person name="Lehmann R."/>
            <person name="Liesegang H."/>
            <person name="Wollher A."/>
            <person name="Daniel R."/>
            <person name="Simon M."/>
            <person name="Brinkhoff T."/>
        </authorList>
    </citation>
    <scope>NUCLEOTIDE SEQUENCE [LARGE SCALE GENOMIC DNA]</scope>
    <source>
        <strain evidence="6">ATCC 49566 / DSM 6996 / JCM 21268 / NBRC 15278 / OCh 149</strain>
    </source>
</reference>
<keyword evidence="3" id="KW-0807">Transducer</keyword>
<dbReference type="GO" id="GO:0006935">
    <property type="term" value="P:chemotaxis"/>
    <property type="evidence" value="ECO:0007669"/>
    <property type="project" value="UniProtKB-KW"/>
</dbReference>
<evidence type="ECO:0000256" key="1">
    <source>
        <dbReference type="ARBA" id="ARBA00022500"/>
    </source>
</evidence>
<feature type="domain" description="Methyl-accepting transducer" evidence="4">
    <location>
        <begin position="19"/>
        <end position="255"/>
    </location>
</feature>
<evidence type="ECO:0000256" key="3">
    <source>
        <dbReference type="PROSITE-ProRule" id="PRU00284"/>
    </source>
</evidence>
<evidence type="ECO:0000259" key="4">
    <source>
        <dbReference type="PROSITE" id="PS50111"/>
    </source>
</evidence>
<dbReference type="SUPFAM" id="SSF58104">
    <property type="entry name" value="Methyl-accepting chemotaxis protein (MCP) signaling domain"/>
    <property type="match status" value="1"/>
</dbReference>
<organism evidence="5 6">
    <name type="scientific">Roseobacter litoralis (strain ATCC 49566 / DSM 6996 / JCM 21268 / NBRC 15278 / OCh 149)</name>
    <dbReference type="NCBI Taxonomy" id="391595"/>
    <lineage>
        <taxon>Bacteria</taxon>
        <taxon>Pseudomonadati</taxon>
        <taxon>Pseudomonadota</taxon>
        <taxon>Alphaproteobacteria</taxon>
        <taxon>Rhodobacterales</taxon>
        <taxon>Roseobacteraceae</taxon>
        <taxon>Roseobacter</taxon>
    </lineage>
</organism>
<dbReference type="HOGENOM" id="CLU_000445_107_32_5"/>
<dbReference type="KEGG" id="rli:RLO149_c019540"/>
<dbReference type="SMART" id="SM00283">
    <property type="entry name" value="MA"/>
    <property type="match status" value="1"/>
</dbReference>
<accession>F7ZKC1</accession>
<comment type="similarity">
    <text evidence="2">Belongs to the methyl-accepting chemotaxis (MCP) protein family.</text>
</comment>
<dbReference type="PROSITE" id="PS50111">
    <property type="entry name" value="CHEMOTAXIS_TRANSDUC_2"/>
    <property type="match status" value="1"/>
</dbReference>
<keyword evidence="1" id="KW-0145">Chemotaxis</keyword>
<dbReference type="GO" id="GO:0007165">
    <property type="term" value="P:signal transduction"/>
    <property type="evidence" value="ECO:0007669"/>
    <property type="project" value="UniProtKB-KW"/>
</dbReference>
<dbReference type="PANTHER" id="PTHR43531">
    <property type="entry name" value="PROTEIN ICFG"/>
    <property type="match status" value="1"/>
</dbReference>